<dbReference type="EMBL" id="BDGG01000002">
    <property type="protein sequence ID" value="GAU91871.1"/>
    <property type="molecule type" value="Genomic_DNA"/>
</dbReference>
<comment type="caution">
    <text evidence="2">The sequence shown here is derived from an EMBL/GenBank/DDBJ whole genome shotgun (WGS) entry which is preliminary data.</text>
</comment>
<evidence type="ECO:0000313" key="3">
    <source>
        <dbReference type="Proteomes" id="UP000186922"/>
    </source>
</evidence>
<dbReference type="Proteomes" id="UP000186922">
    <property type="component" value="Unassembled WGS sequence"/>
</dbReference>
<organism evidence="2 3">
    <name type="scientific">Ramazzottius varieornatus</name>
    <name type="common">Water bear</name>
    <name type="synonym">Tardigrade</name>
    <dbReference type="NCBI Taxonomy" id="947166"/>
    <lineage>
        <taxon>Eukaryota</taxon>
        <taxon>Metazoa</taxon>
        <taxon>Ecdysozoa</taxon>
        <taxon>Tardigrada</taxon>
        <taxon>Eutardigrada</taxon>
        <taxon>Parachela</taxon>
        <taxon>Hypsibioidea</taxon>
        <taxon>Ramazzottiidae</taxon>
        <taxon>Ramazzottius</taxon>
    </lineage>
</organism>
<keyword evidence="3" id="KW-1185">Reference proteome</keyword>
<feature type="compositionally biased region" description="Basic and acidic residues" evidence="1">
    <location>
        <begin position="140"/>
        <end position="153"/>
    </location>
</feature>
<evidence type="ECO:0000313" key="2">
    <source>
        <dbReference type="EMBL" id="GAU91871.1"/>
    </source>
</evidence>
<evidence type="ECO:0000256" key="1">
    <source>
        <dbReference type="SAM" id="MobiDB-lite"/>
    </source>
</evidence>
<accession>A0A1D1UQY8</accession>
<gene>
    <name evidence="2" type="primary">RvY_04048</name>
    <name evidence="2" type="synonym">RvY_04048.1</name>
    <name evidence="2" type="ORF">RvY_04048-1</name>
</gene>
<feature type="region of interest" description="Disordered" evidence="1">
    <location>
        <begin position="140"/>
        <end position="208"/>
    </location>
</feature>
<reference evidence="2 3" key="1">
    <citation type="journal article" date="2016" name="Nat. Commun.">
        <title>Extremotolerant tardigrade genome and improved radiotolerance of human cultured cells by tardigrade-unique protein.</title>
        <authorList>
            <person name="Hashimoto T."/>
            <person name="Horikawa D.D."/>
            <person name="Saito Y."/>
            <person name="Kuwahara H."/>
            <person name="Kozuka-Hata H."/>
            <person name="Shin-I T."/>
            <person name="Minakuchi Y."/>
            <person name="Ohishi K."/>
            <person name="Motoyama A."/>
            <person name="Aizu T."/>
            <person name="Enomoto A."/>
            <person name="Kondo K."/>
            <person name="Tanaka S."/>
            <person name="Hara Y."/>
            <person name="Koshikawa S."/>
            <person name="Sagara H."/>
            <person name="Miura T."/>
            <person name="Yokobori S."/>
            <person name="Miyagawa K."/>
            <person name="Suzuki Y."/>
            <person name="Kubo T."/>
            <person name="Oyama M."/>
            <person name="Kohara Y."/>
            <person name="Fujiyama A."/>
            <person name="Arakawa K."/>
            <person name="Katayama T."/>
            <person name="Toyoda A."/>
            <person name="Kunieda T."/>
        </authorList>
    </citation>
    <scope>NUCLEOTIDE SEQUENCE [LARGE SCALE GENOMIC DNA]</scope>
    <source>
        <strain evidence="2 3">YOKOZUNA-1</strain>
    </source>
</reference>
<dbReference type="AlphaFoldDB" id="A0A1D1UQY8"/>
<proteinExistence type="predicted"/>
<protein>
    <submittedName>
        <fullName evidence="2">Uncharacterized protein</fullName>
    </submittedName>
</protein>
<sequence length="208" mass="23130">MGSASSKLSGSSASTKTKQLAPVEKMNLVDVTAVAALESKLGLKDAEITRLNDVVRTSTLHSSRTERSAQLEVIKQRRMAQLYREVLDIVMSGLPVTSHRDVERMLTDAIWDETTGAWILPPLQLAMTLEVDLRLPPLKLKDQRSRDQGDKKGTSQSPFTFDPHPQLEPLHLIGSPRPLSTARSTMLSSHQRRTPRPPPSVRKKEPLI</sequence>
<name>A0A1D1UQY8_RAMVA</name>